<evidence type="ECO:0000313" key="4">
    <source>
        <dbReference type="EMBL" id="MCW7753727.1"/>
    </source>
</evidence>
<keyword evidence="2" id="KW-1133">Transmembrane helix</keyword>
<dbReference type="Proteomes" id="UP001209681">
    <property type="component" value="Unassembled WGS sequence"/>
</dbReference>
<dbReference type="PROSITE" id="PS51782">
    <property type="entry name" value="LYSM"/>
    <property type="match status" value="1"/>
</dbReference>
<keyword evidence="2" id="KW-0812">Transmembrane</keyword>
<dbReference type="SMART" id="SM00257">
    <property type="entry name" value="LysM"/>
    <property type="match status" value="1"/>
</dbReference>
<protein>
    <submittedName>
        <fullName evidence="4">LysM peptidoglycan-binding domain-containing protein</fullName>
    </submittedName>
</protein>
<proteinExistence type="predicted"/>
<organism evidence="4 5">
    <name type="scientific">Desulfobotulus pelophilus</name>
    <dbReference type="NCBI Taxonomy" id="2823377"/>
    <lineage>
        <taxon>Bacteria</taxon>
        <taxon>Pseudomonadati</taxon>
        <taxon>Thermodesulfobacteriota</taxon>
        <taxon>Desulfobacteria</taxon>
        <taxon>Desulfobacterales</taxon>
        <taxon>Desulfobacteraceae</taxon>
        <taxon>Desulfobotulus</taxon>
    </lineage>
</organism>
<feature type="region of interest" description="Disordered" evidence="1">
    <location>
        <begin position="1"/>
        <end position="20"/>
    </location>
</feature>
<feature type="compositionally biased region" description="Polar residues" evidence="1">
    <location>
        <begin position="149"/>
        <end position="176"/>
    </location>
</feature>
<dbReference type="InterPro" id="IPR018392">
    <property type="entry name" value="LysM"/>
</dbReference>
<keyword evidence="5" id="KW-1185">Reference proteome</keyword>
<feature type="transmembrane region" description="Helical" evidence="2">
    <location>
        <begin position="35"/>
        <end position="53"/>
    </location>
</feature>
<dbReference type="InterPro" id="IPR036779">
    <property type="entry name" value="LysM_dom_sf"/>
</dbReference>
<feature type="domain" description="LysM" evidence="3">
    <location>
        <begin position="178"/>
        <end position="222"/>
    </location>
</feature>
<accession>A0ABT3N8F3</accession>
<dbReference type="RefSeq" id="WP_265424595.1">
    <property type="nucleotide sequence ID" value="NZ_JAPFPW010000006.1"/>
</dbReference>
<dbReference type="CDD" id="cd00118">
    <property type="entry name" value="LysM"/>
    <property type="match status" value="1"/>
</dbReference>
<comment type="caution">
    <text evidence="4">The sequence shown here is derived from an EMBL/GenBank/DDBJ whole genome shotgun (WGS) entry which is preliminary data.</text>
</comment>
<gene>
    <name evidence="4" type="ORF">OOT00_06985</name>
</gene>
<reference evidence="4 5" key="1">
    <citation type="submission" date="2022-11" db="EMBL/GenBank/DDBJ databases">
        <title>Desulfobotulus tamanensis H1 sp. nov. - anaerobic, alkaliphilic, sulphate reducing bacterium isolated from terrestrial mud volcano.</title>
        <authorList>
            <person name="Frolova A."/>
            <person name="Merkel A.Y."/>
            <person name="Slobodkin A.I."/>
        </authorList>
    </citation>
    <scope>NUCLEOTIDE SEQUENCE [LARGE SCALE GENOMIC DNA]</scope>
    <source>
        <strain evidence="4 5">H1</strain>
    </source>
</reference>
<dbReference type="Pfam" id="PF01476">
    <property type="entry name" value="LysM"/>
    <property type="match status" value="1"/>
</dbReference>
<dbReference type="EMBL" id="JAPFPW010000006">
    <property type="protein sequence ID" value="MCW7753727.1"/>
    <property type="molecule type" value="Genomic_DNA"/>
</dbReference>
<name>A0ABT3N8F3_9BACT</name>
<sequence length="223" mass="24263">MDPRIRSGMDSPEEEPAFAPPGGKKVWYRSVEMPFVWLGAGLVMVLILFLLFFPGRSSEPVFSTGSIEPTDLAGISDRLDKLASSVESMRMQRMFSEPGPGDQEELLTAIRKLNADLSMQIAALSKKMDGLEAPAVSAVSAPQKVRPTAGSTERPSVTESQAPLKSRTTQTPSSADVTEYRIQQGDTLYSIALKHKVPLAKLLEANNMTANDPIHPGQRLKIP</sequence>
<dbReference type="SUPFAM" id="SSF54106">
    <property type="entry name" value="LysM domain"/>
    <property type="match status" value="1"/>
</dbReference>
<evidence type="ECO:0000256" key="1">
    <source>
        <dbReference type="SAM" id="MobiDB-lite"/>
    </source>
</evidence>
<evidence type="ECO:0000256" key="2">
    <source>
        <dbReference type="SAM" id="Phobius"/>
    </source>
</evidence>
<evidence type="ECO:0000313" key="5">
    <source>
        <dbReference type="Proteomes" id="UP001209681"/>
    </source>
</evidence>
<dbReference type="Gene3D" id="3.10.350.10">
    <property type="entry name" value="LysM domain"/>
    <property type="match status" value="1"/>
</dbReference>
<feature type="region of interest" description="Disordered" evidence="1">
    <location>
        <begin position="136"/>
        <end position="176"/>
    </location>
</feature>
<evidence type="ECO:0000259" key="3">
    <source>
        <dbReference type="PROSITE" id="PS51782"/>
    </source>
</evidence>
<keyword evidence="2" id="KW-0472">Membrane</keyword>